<sequence>MTREEGQTKFLGVITASVNGLHVKFVGSSKENLLTGRRKNGRAFQANNSDQGQQPPLSQFSLTTEQLDRLYKLLESPIPSCSIATKGNSEFLSVSPNHTWIVDSGASDHMTGFELGKGGWQC</sequence>
<accession>A0A9D4VRY8</accession>
<dbReference type="EMBL" id="JAMSHJ010000007">
    <property type="protein sequence ID" value="KAI5388338.1"/>
    <property type="molecule type" value="Genomic_DNA"/>
</dbReference>
<reference evidence="1 2" key="1">
    <citation type="journal article" date="2022" name="Nat. Genet.">
        <title>Improved pea reference genome and pan-genome highlight genomic features and evolutionary characteristics.</title>
        <authorList>
            <person name="Yang T."/>
            <person name="Liu R."/>
            <person name="Luo Y."/>
            <person name="Hu S."/>
            <person name="Wang D."/>
            <person name="Wang C."/>
            <person name="Pandey M.K."/>
            <person name="Ge S."/>
            <person name="Xu Q."/>
            <person name="Li N."/>
            <person name="Li G."/>
            <person name="Huang Y."/>
            <person name="Saxena R.K."/>
            <person name="Ji Y."/>
            <person name="Li M."/>
            <person name="Yan X."/>
            <person name="He Y."/>
            <person name="Liu Y."/>
            <person name="Wang X."/>
            <person name="Xiang C."/>
            <person name="Varshney R.K."/>
            <person name="Ding H."/>
            <person name="Gao S."/>
            <person name="Zong X."/>
        </authorList>
    </citation>
    <scope>NUCLEOTIDE SEQUENCE [LARGE SCALE GENOMIC DNA]</scope>
    <source>
        <strain evidence="1 2">cv. Zhongwan 6</strain>
    </source>
</reference>
<dbReference type="AlphaFoldDB" id="A0A9D4VRY8"/>
<keyword evidence="2" id="KW-1185">Reference proteome</keyword>
<name>A0A9D4VRY8_PEA</name>
<evidence type="ECO:0000313" key="2">
    <source>
        <dbReference type="Proteomes" id="UP001058974"/>
    </source>
</evidence>
<gene>
    <name evidence="1" type="ORF">KIW84_074143</name>
</gene>
<evidence type="ECO:0000313" key="1">
    <source>
        <dbReference type="EMBL" id="KAI5388338.1"/>
    </source>
</evidence>
<protein>
    <submittedName>
        <fullName evidence="1">Uncharacterized protein</fullName>
    </submittedName>
</protein>
<proteinExistence type="predicted"/>
<dbReference type="Proteomes" id="UP001058974">
    <property type="component" value="Chromosome 7"/>
</dbReference>
<dbReference type="Gramene" id="Psat07G0414300-T1">
    <property type="protein sequence ID" value="KAI5388338.1"/>
    <property type="gene ID" value="KIW84_074143"/>
</dbReference>
<comment type="caution">
    <text evidence="1">The sequence shown here is derived from an EMBL/GenBank/DDBJ whole genome shotgun (WGS) entry which is preliminary data.</text>
</comment>
<organism evidence="1 2">
    <name type="scientific">Pisum sativum</name>
    <name type="common">Garden pea</name>
    <name type="synonym">Lathyrus oleraceus</name>
    <dbReference type="NCBI Taxonomy" id="3888"/>
    <lineage>
        <taxon>Eukaryota</taxon>
        <taxon>Viridiplantae</taxon>
        <taxon>Streptophyta</taxon>
        <taxon>Embryophyta</taxon>
        <taxon>Tracheophyta</taxon>
        <taxon>Spermatophyta</taxon>
        <taxon>Magnoliopsida</taxon>
        <taxon>eudicotyledons</taxon>
        <taxon>Gunneridae</taxon>
        <taxon>Pentapetalae</taxon>
        <taxon>rosids</taxon>
        <taxon>fabids</taxon>
        <taxon>Fabales</taxon>
        <taxon>Fabaceae</taxon>
        <taxon>Papilionoideae</taxon>
        <taxon>50 kb inversion clade</taxon>
        <taxon>NPAAA clade</taxon>
        <taxon>Hologalegina</taxon>
        <taxon>IRL clade</taxon>
        <taxon>Fabeae</taxon>
        <taxon>Lathyrus</taxon>
    </lineage>
</organism>